<evidence type="ECO:0000256" key="1">
    <source>
        <dbReference type="SAM" id="Coils"/>
    </source>
</evidence>
<name>A0A1D2AEF7_AUXPR</name>
<feature type="region of interest" description="Disordered" evidence="2">
    <location>
        <begin position="37"/>
        <end position="87"/>
    </location>
</feature>
<gene>
    <name evidence="3" type="ORF">g.79718</name>
</gene>
<feature type="coiled-coil region" evidence="1">
    <location>
        <begin position="112"/>
        <end position="139"/>
    </location>
</feature>
<protein>
    <recommendedName>
        <fullName evidence="4">BZIP domain-containing protein</fullName>
    </recommendedName>
</protein>
<feature type="compositionally biased region" description="Basic and acidic residues" evidence="2">
    <location>
        <begin position="47"/>
        <end position="58"/>
    </location>
</feature>
<evidence type="ECO:0008006" key="4">
    <source>
        <dbReference type="Google" id="ProtNLM"/>
    </source>
</evidence>
<evidence type="ECO:0000256" key="2">
    <source>
        <dbReference type="SAM" id="MobiDB-lite"/>
    </source>
</evidence>
<dbReference type="EMBL" id="GDKF01001016">
    <property type="protein sequence ID" value="JAT77606.1"/>
    <property type="molecule type" value="Transcribed_RNA"/>
</dbReference>
<evidence type="ECO:0000313" key="3">
    <source>
        <dbReference type="EMBL" id="JAT77606.1"/>
    </source>
</evidence>
<sequence length="464" mass="50914">MHAIPLDPWAGFGPTRLIQDDLQDLLACDAPEIAAVRPSSGSEYSWEDVHSDPFHSRNLDPSPIGTPAHQPGSTSEEDKAAAKQRKREWNRIAQAKARAKKKSQEQAVRQCYEQVSAELARAKREHELLARDNVLLERVIGVKDRYVAALEVAAPRSDAWLDTPVARAVNLGLPLGQAIGVKCSSVNLSMLVPPPVLTGSMRTEFQSLPLDRFRAMYRDGVAEITAQLEAMGPDPVFIEAPENPVWLRCIHLRKLLWQMYSYRLRDLPKMFAPLHDMHQTPSSLDYAKFLDELEFSPAQCRLAAQTHREVETALKQARWSRGGGRYEGGLPVCDPTPAPRPCSNDCRPDPGGTESHRGVDAAPAHDHVKQLDRGIATGIGAAASCNAVAGGHGQGGDCALQCQHHPVHEHIQTLSEGEVHPIVLPLAPGSYKNVFSGSGEIALRRETHSLMLFCLESCMPVLLV</sequence>
<keyword evidence="1" id="KW-0175">Coiled coil</keyword>
<proteinExistence type="predicted"/>
<reference evidence="3" key="1">
    <citation type="submission" date="2015-08" db="EMBL/GenBank/DDBJ databases">
        <authorList>
            <person name="Babu N.S."/>
            <person name="Beckwith C.J."/>
            <person name="Beseler K.G."/>
            <person name="Brison A."/>
            <person name="Carone J.V."/>
            <person name="Caskin T.P."/>
            <person name="Diamond M."/>
            <person name="Durham M.E."/>
            <person name="Foxe J.M."/>
            <person name="Go M."/>
            <person name="Henderson B.A."/>
            <person name="Jones I.B."/>
            <person name="McGettigan J.A."/>
            <person name="Micheletti S.J."/>
            <person name="Nasrallah M.E."/>
            <person name="Ortiz D."/>
            <person name="Piller C.R."/>
            <person name="Privatt S.R."/>
            <person name="Schneider S.L."/>
            <person name="Sharp S."/>
            <person name="Smith T.C."/>
            <person name="Stanton J.D."/>
            <person name="Ullery H.E."/>
            <person name="Wilson R.J."/>
            <person name="Serrano M.G."/>
            <person name="Buck G."/>
            <person name="Lee V."/>
            <person name="Wang Y."/>
            <person name="Carvalho R."/>
            <person name="Voegtly L."/>
            <person name="Shi R."/>
            <person name="Duckworth R."/>
            <person name="Johnson A."/>
            <person name="Loviza R."/>
            <person name="Walstead R."/>
            <person name="Shah Z."/>
            <person name="Kiflezghi M."/>
            <person name="Wade K."/>
            <person name="Ball S.L."/>
            <person name="Bradley K.W."/>
            <person name="Asai D.J."/>
            <person name="Bowman C.A."/>
            <person name="Russell D.A."/>
            <person name="Pope W.H."/>
            <person name="Jacobs-Sera D."/>
            <person name="Hendrix R.W."/>
            <person name="Hatfull G.F."/>
        </authorList>
    </citation>
    <scope>NUCLEOTIDE SEQUENCE</scope>
</reference>
<organism evidence="3">
    <name type="scientific">Auxenochlorella protothecoides</name>
    <name type="common">Green microalga</name>
    <name type="synonym">Chlorella protothecoides</name>
    <dbReference type="NCBI Taxonomy" id="3075"/>
    <lineage>
        <taxon>Eukaryota</taxon>
        <taxon>Viridiplantae</taxon>
        <taxon>Chlorophyta</taxon>
        <taxon>core chlorophytes</taxon>
        <taxon>Trebouxiophyceae</taxon>
        <taxon>Chlorellales</taxon>
        <taxon>Chlorellaceae</taxon>
        <taxon>Auxenochlorella</taxon>
    </lineage>
</organism>
<dbReference type="AlphaFoldDB" id="A0A1D2AEF7"/>
<accession>A0A1D2AEF7</accession>